<dbReference type="InterPro" id="IPR000878">
    <property type="entry name" value="4pyrrol_Mease"/>
</dbReference>
<dbReference type="SUPFAM" id="SSF53790">
    <property type="entry name" value="Tetrapyrrole methylase"/>
    <property type="match status" value="1"/>
</dbReference>
<evidence type="ECO:0000259" key="1">
    <source>
        <dbReference type="Pfam" id="PF00590"/>
    </source>
</evidence>
<accession>A0A367M2W2</accession>
<dbReference type="Proteomes" id="UP000253594">
    <property type="component" value="Unassembled WGS sequence"/>
</dbReference>
<dbReference type="EMBL" id="QORE01001296">
    <property type="protein sequence ID" value="RCI71652.1"/>
    <property type="molecule type" value="Genomic_DNA"/>
</dbReference>
<keyword evidence="2" id="KW-0489">Methyltransferase</keyword>
<reference evidence="2 3" key="1">
    <citation type="submission" date="2018-07" db="EMBL/GenBank/DDBJ databases">
        <title>Mechanisms of high-level aminoglycoside resistance among Gram-negative pathogens in Brazil.</title>
        <authorList>
            <person name="Ballaben A.S."/>
            <person name="Darini A.L.C."/>
            <person name="Doi Y."/>
        </authorList>
    </citation>
    <scope>NUCLEOTIDE SEQUENCE [LARGE SCALE GENOMIC DNA]</scope>
    <source>
        <strain evidence="2 3">B2-305</strain>
    </source>
</reference>
<feature type="non-terminal residue" evidence="2">
    <location>
        <position position="77"/>
    </location>
</feature>
<sequence>MSAGTLFVVATPIGNLDDISPRALRVLREVALVAAEDTRHSIRLFQHFGIETPLAACHEHNEREEGGRFISRLQGGE</sequence>
<feature type="domain" description="Tetrapyrrole methylase" evidence="1">
    <location>
        <begin position="5"/>
        <end position="61"/>
    </location>
</feature>
<dbReference type="GO" id="GO:0008168">
    <property type="term" value="F:methyltransferase activity"/>
    <property type="evidence" value="ECO:0007669"/>
    <property type="project" value="UniProtKB-KW"/>
</dbReference>
<dbReference type="AlphaFoldDB" id="A0A367M2W2"/>
<dbReference type="PANTHER" id="PTHR46111">
    <property type="entry name" value="RIBOSOMAL RNA SMALL SUBUNIT METHYLTRANSFERASE I"/>
    <property type="match status" value="1"/>
</dbReference>
<name>A0A367M2W2_PSEAI</name>
<dbReference type="InterPro" id="IPR035996">
    <property type="entry name" value="4pyrrol_Methylase_sf"/>
</dbReference>
<proteinExistence type="predicted"/>
<comment type="caution">
    <text evidence="2">The sequence shown here is derived from an EMBL/GenBank/DDBJ whole genome shotgun (WGS) entry which is preliminary data.</text>
</comment>
<dbReference type="PANTHER" id="PTHR46111:SF1">
    <property type="entry name" value="RIBOSOMAL RNA SMALL SUBUNIT METHYLTRANSFERASE I"/>
    <property type="match status" value="1"/>
</dbReference>
<evidence type="ECO:0000313" key="3">
    <source>
        <dbReference type="Proteomes" id="UP000253594"/>
    </source>
</evidence>
<gene>
    <name evidence="2" type="ORF">DT376_27965</name>
</gene>
<dbReference type="InterPro" id="IPR014777">
    <property type="entry name" value="4pyrrole_Mease_sub1"/>
</dbReference>
<dbReference type="GO" id="GO:0032259">
    <property type="term" value="P:methylation"/>
    <property type="evidence" value="ECO:0007669"/>
    <property type="project" value="UniProtKB-KW"/>
</dbReference>
<dbReference type="InterPro" id="IPR008189">
    <property type="entry name" value="rRNA_ssu_MeTfrase_I"/>
</dbReference>
<evidence type="ECO:0000313" key="2">
    <source>
        <dbReference type="EMBL" id="RCI71652.1"/>
    </source>
</evidence>
<protein>
    <submittedName>
        <fullName evidence="2">16S rRNA (Cytidine(1402)-2'-O)-methyltransferase</fullName>
    </submittedName>
</protein>
<keyword evidence="2" id="KW-0808">Transferase</keyword>
<dbReference type="Gene3D" id="3.40.1010.10">
    <property type="entry name" value="Cobalt-precorrin-4 Transmethylase, Domain 1"/>
    <property type="match status" value="1"/>
</dbReference>
<dbReference type="Pfam" id="PF00590">
    <property type="entry name" value="TP_methylase"/>
    <property type="match status" value="1"/>
</dbReference>
<organism evidence="2 3">
    <name type="scientific">Pseudomonas aeruginosa</name>
    <dbReference type="NCBI Taxonomy" id="287"/>
    <lineage>
        <taxon>Bacteria</taxon>
        <taxon>Pseudomonadati</taxon>
        <taxon>Pseudomonadota</taxon>
        <taxon>Gammaproteobacteria</taxon>
        <taxon>Pseudomonadales</taxon>
        <taxon>Pseudomonadaceae</taxon>
        <taxon>Pseudomonas</taxon>
    </lineage>
</organism>